<feature type="domain" description="Gram-positive cocci surface proteins LPxTG" evidence="7">
    <location>
        <begin position="3066"/>
        <end position="3101"/>
    </location>
</feature>
<evidence type="ECO:0000256" key="4">
    <source>
        <dbReference type="ARBA" id="ARBA00022737"/>
    </source>
</evidence>
<keyword evidence="1" id="KW-0134">Cell wall</keyword>
<organism evidence="8 9">
    <name type="scientific">Lactobacillus jensenii</name>
    <dbReference type="NCBI Taxonomy" id="109790"/>
    <lineage>
        <taxon>Bacteria</taxon>
        <taxon>Bacillati</taxon>
        <taxon>Bacillota</taxon>
        <taxon>Bacilli</taxon>
        <taxon>Lactobacillales</taxon>
        <taxon>Lactobacillaceae</taxon>
        <taxon>Lactobacillus</taxon>
    </lineage>
</organism>
<evidence type="ECO:0000256" key="3">
    <source>
        <dbReference type="ARBA" id="ARBA00022729"/>
    </source>
</evidence>
<feature type="region of interest" description="Disordered" evidence="6">
    <location>
        <begin position="1202"/>
        <end position="1223"/>
    </location>
</feature>
<dbReference type="Proteomes" id="UP001385848">
    <property type="component" value="Unassembled WGS sequence"/>
</dbReference>
<dbReference type="InterPro" id="IPR019931">
    <property type="entry name" value="LPXTG_anchor"/>
</dbReference>
<feature type="compositionally biased region" description="Polar residues" evidence="6">
    <location>
        <begin position="1111"/>
        <end position="1123"/>
    </location>
</feature>
<sequence>MRVSKNNIKNKLSQSATRTQHFSIRKLSIGAASVLLSTSLYFGLSGHASVFADTSTAQSTSETSSSSSATQNGSSGSSSSSTTQSESLESSSSDASLTSKSSSSTTDETSTDSVQSSNNVDTNSISSVSNTNSVNAISSDSNSINLAENGKITLSKTTIGNDGTTGSNRSIIGHLNLATVHIGDVYKITIPKSSTYSSTGVTAPASSTNFSVETSTDENNWYITVKALNDSSHADIRFVINAESSNYTDTGLVKDKDGLLTDVGTKTYNIVVTGTDVNGNDLGSVSSPNYQAIVKPQFNDITYTSNSGIKDNVAVANRELSYTINVHEAVGLADNTSYLTGKVAKRVNHGSIITIPMPKGFVLNVADTQAANESGVTFSQDSDGNVIINASKATGDLAYNSSAGYVIKGSYNIDTPENDTTLTANGPITVKQIIDDNGTTITGTGTSVITQVIVGKNSDYDGKITFSWSKEVELYPYGYSYSTKKILDGKYNNAVLAQYTATNNSLTRDVTNPTITVNVPDGLAVTSFNISDKSTTSVGTKTYTIYYEDGTSETGTATDDSQVGNGKTIKQIIVKAETLPSLSSISITTWGNTAETYRDGTKTGAGFTLKDSASFTGNGVNETDGSVIYNIDPLSELKAKASFGGLSRGNDNRSDFYQVYFANGSGKIANIKDPVFYYVLPTGVYFNGTITNLQGNPTITTDTVNGHQIVKVDYTGTNTSYKLDTGNGIGNMNLGVNGDASNGTYTVEGFIKSPETVLDNDSASKASDVSADYFGGSVDNVYYIGQATFPVTAISSLSPVALISGNKDHGFLSGKGSSDDKGSTAMQIGFNIINNESTIADGDVMYLNIPSNGLFKVTGPVVAPSGLTGYTIYYSKSATDLNNAKVTDLDNSSVWTSDTSNWTAEDWAQVKSVAVSLPNIAGNTNTGRFIINGEDPTIAQDAGKTLAVASAIANPNSKTIVVSESSNSAPKLTISGTSTIKTALKYTDADGQTHTINLNYTKQYQDNSSTMNYSDFPSTINGFNSEDQAIINALIAKGYKFVPLSDTNNTILNNGGQTWKTDINTAPDGSATWGGQVKYYFDGDTVVYTLAHQEIPVTPNGGKNSSDKIPNESGKNYPNGVTNKDLTKTVTRTINIHNIDGTTTTITQDVKFKKTAYVDAVTGKITGYSDYTSFDDNNGQYAERTFTTPAGYSSNVTYKNTNTTDTTSGKVTTESATDKDGNPVDETVDVKFIAQDQNITIKYVDDDNNGSQVGDNQTVKGKTDETVKPEYTIPDGYDYVSGKVDSHTMIAGDNTVITVHLKHHHDLTTKTINKEITYQTTLGKQVADSYKTSTTITKDYDEATKTTTYKVNGEKATTADLGSQDVPAAPTGYHLDTDQSIGDYNKTTSYDLVSQFDTLTDGQTVNAKVIYAPDTENVKVRYETADGKTLAAPETKSGDYGSSYETNAKTITGYHLTKTPTNATGKFGTTNDDVVYTYAPDTENVKVRYETADGKTLADSETKSGDYGSSYETSAKTITGYHLIKMPSNATGTFSTTNDDVVYTYAPDKQQINIVVIDSSTGEKVNVPIPNDIATTSFTGNSNETIPTDVKTNVEKIKDYLKSKGYTVPDTITIPSTFDDTSNGTSETDASPQIVTIEVGHHHTTTDKTITKTITYKTDKGDSVADNFTKTVTIHKDTDDVTGTSTYTANGTTLENGQTILGSQSLPSKTGYYAAIVSEGATSNSTVSFDSSDITENVVYKQLGKIIPVDEKGNPIKGADTPTYNNSNNPTKPGDTTTPTVPGYTATKTTVNGNDITDPSKDTPVTYTANKKTTNIVFKDQDNNNEVVKTVPVNGHTSETVTVDGTKTTIPNGYELVDKDGNVIPTTITFTGGDSTTPDTVVYVKHKHDITTKTINKEITYQTTDGKQVAAPYKTFTTITQDYDEATNTTTYKVNGKTVTTADLASQKVPAAPTGYHLDTTQSTGDYNKTTSYDLASQFSTLIDGQTVNAKVVYTPDKQTITVTVHDSETNTDVTIPTTIPTSFDGTTGGTVDITDGINKIKTYLTEHGYTVPDKIDIPTNFDNTDNGDSTTDKTPQLVTITVGHKTTTVTPDKPKTTNDNLPDNPDKKYPSGVSETELNKTITRTIVEVDPVTKESKTVATQTVHYTRTATVDEVTGKVTYTDWTTTDKWASYTATTKPGYTPSQKSVDESTPAVDDKDQTVTITYTANPTNTNVVFVDDNENGKTVKSVPVNGVTGGTTPLSNDNQKIPDGYELVDGNKVPTEIKFNNDGSQTPDTTIHLKHKTTTVTPDTDTTKTLPDNPKKNYPTTEALTKTVTRTINVHNTDGTVTTKTQQVKFTRTATVDEVTGEVTNYGDWTVDTSDHKPSEFEAYNYTTPSGYTSKVAYNTTEDKAQAGNGTVAKADASTTTDGKTTPVEGGTVDVYFVPEKQTITVTVTDQDRKPVVIPTDIPTIFNGTTNSKVGTDVTDGVTNINTYLKNHGYEVTNQSETPKNFDDTDNTGKDSDQTPQNISITVKHKTVDVTPDKPKTTTDNLPDNPDKKYPSGVTETDLNKTITRTIVEVDPVTKESKTVATQPVHYTRTATVDEVTGKVTYTDWTTTDKWASYTATTKPGYTPSQKSVDESTPSVDDKDQTVTITYTANPTNTNVVFVDDNENGKTVKSVSVNGVTGGTTPLSNDDQKIPDGYELVDGNKVPTEIAFNNSSQTPDTTIHLKHKIVTVTPDKPTKTGDKLPDNPNQTYPDGIDTTKTVTRTINVHKPDGTTKTTTQTVTFTRTVTVDEVTGKVVKTTDWTSTNPDYPEYTVPTIDGYTPSQTTVEKVTPKATDKNSTVDVTYTGNIQTIKVVVIDKTTGKEVTIDVPTTFKGTSDNKTDKNITDGVEKIKDFLKKKGYSVPDKIDIPTSFDHSQNQDSKTDDHPQVIKITVDHTYSSSTQSKTITRTIKVVTPDGKITETKQTVTYTRTVTTDNVTGESTKSNWATTDKWSSFTTPTVDGYTPSQAKVDSKTPTADDKDETITITYIKDADKKKNNNNSSKLTHNTTPINEKSYSKSSSNRYQAAKLRNTNRLPQTGNNNEVETAAGLAAVTVSSLMALLATKKKKRH</sequence>
<feature type="region of interest" description="Disordered" evidence="6">
    <location>
        <begin position="2483"/>
        <end position="2548"/>
    </location>
</feature>
<gene>
    <name evidence="8" type="ORF">AAC431_01675</name>
</gene>
<feature type="region of interest" description="Disordered" evidence="6">
    <location>
        <begin position="3025"/>
        <end position="3055"/>
    </location>
</feature>
<comment type="caution">
    <text evidence="8">The sequence shown here is derived from an EMBL/GenBank/DDBJ whole genome shotgun (WGS) entry which is preliminary data.</text>
</comment>
<protein>
    <submittedName>
        <fullName evidence="8">MucBP domain-containing protein</fullName>
    </submittedName>
</protein>
<feature type="region of interest" description="Disordered" evidence="6">
    <location>
        <begin position="2087"/>
        <end position="2114"/>
    </location>
</feature>
<name>A0ABU9FGD8_LACJE</name>
<keyword evidence="4" id="KW-0677">Repeat</keyword>
<evidence type="ECO:0000256" key="5">
    <source>
        <dbReference type="ARBA" id="ARBA00023088"/>
    </source>
</evidence>
<keyword evidence="2" id="KW-0964">Secreted</keyword>
<feature type="compositionally biased region" description="Polar residues" evidence="6">
    <location>
        <begin position="2239"/>
        <end position="2248"/>
    </location>
</feature>
<feature type="compositionally biased region" description="Polar residues" evidence="6">
    <location>
        <begin position="2612"/>
        <end position="2628"/>
    </location>
</feature>
<reference evidence="8 9" key="1">
    <citation type="submission" date="2024-04" db="EMBL/GenBank/DDBJ databases">
        <title>Three lactobacilli isolated from voided urine samples from females with type 2 diabetes.</title>
        <authorList>
            <person name="Kula A."/>
            <person name="Stegman N."/>
            <person name="Putonti C."/>
        </authorList>
    </citation>
    <scope>NUCLEOTIDE SEQUENCE [LARGE SCALE GENOMIC DNA]</scope>
    <source>
        <strain evidence="8 9">1855</strain>
    </source>
</reference>
<dbReference type="Pfam" id="PF17965">
    <property type="entry name" value="MucBP_2"/>
    <property type="match status" value="3"/>
</dbReference>
<proteinExistence type="predicted"/>
<dbReference type="Pfam" id="PF06458">
    <property type="entry name" value="MucBP"/>
    <property type="match status" value="3"/>
</dbReference>
<feature type="region of interest" description="Disordered" evidence="6">
    <location>
        <begin position="2287"/>
        <end position="2308"/>
    </location>
</feature>
<feature type="compositionally biased region" description="Polar residues" evidence="6">
    <location>
        <begin position="3035"/>
        <end position="3055"/>
    </location>
</feature>
<dbReference type="InterPro" id="IPR041495">
    <property type="entry name" value="Mub_B2"/>
</dbReference>
<evidence type="ECO:0000259" key="7">
    <source>
        <dbReference type="PROSITE" id="PS50847"/>
    </source>
</evidence>
<dbReference type="NCBIfam" id="TIGR01167">
    <property type="entry name" value="LPXTG_anchor"/>
    <property type="match status" value="1"/>
</dbReference>
<dbReference type="Gene3D" id="2.60.40.4300">
    <property type="match status" value="7"/>
</dbReference>
<feature type="region of interest" description="Disordered" evidence="6">
    <location>
        <begin position="2898"/>
        <end position="2917"/>
    </location>
</feature>
<evidence type="ECO:0000256" key="6">
    <source>
        <dbReference type="SAM" id="MobiDB-lite"/>
    </source>
</evidence>
<dbReference type="PROSITE" id="PS50847">
    <property type="entry name" value="GRAM_POS_ANCHORING"/>
    <property type="match status" value="1"/>
</dbReference>
<feature type="region of interest" description="Disordered" evidence="6">
    <location>
        <begin position="2723"/>
        <end position="2745"/>
    </location>
</feature>
<feature type="region of interest" description="Disordered" evidence="6">
    <location>
        <begin position="59"/>
        <end position="138"/>
    </location>
</feature>
<keyword evidence="9" id="KW-1185">Reference proteome</keyword>
<dbReference type="Gene3D" id="3.10.20.320">
    <property type="entry name" value="Putative peptidoglycan bound protein (lpxtg motif)"/>
    <property type="match status" value="6"/>
</dbReference>
<feature type="compositionally biased region" description="Basic and acidic residues" evidence="6">
    <location>
        <begin position="2493"/>
        <end position="2506"/>
    </location>
</feature>
<keyword evidence="3" id="KW-0732">Signal</keyword>
<dbReference type="EMBL" id="JBBVUL010000002">
    <property type="protein sequence ID" value="MEL0564636.1"/>
    <property type="molecule type" value="Genomic_DNA"/>
</dbReference>
<feature type="compositionally biased region" description="Basic and acidic residues" evidence="6">
    <location>
        <begin position="2519"/>
        <end position="2530"/>
    </location>
</feature>
<feature type="region of interest" description="Disordered" evidence="6">
    <location>
        <begin position="1098"/>
        <end position="1123"/>
    </location>
</feature>
<dbReference type="InterPro" id="IPR009459">
    <property type="entry name" value="MucBP_dom"/>
</dbReference>
<evidence type="ECO:0000256" key="2">
    <source>
        <dbReference type="ARBA" id="ARBA00022525"/>
    </source>
</evidence>
<dbReference type="InterPro" id="IPR041558">
    <property type="entry name" value="MucBP_2"/>
</dbReference>
<feature type="region of interest" description="Disordered" evidence="6">
    <location>
        <begin position="2229"/>
        <end position="2249"/>
    </location>
</feature>
<evidence type="ECO:0000256" key="1">
    <source>
        <dbReference type="ARBA" id="ARBA00022512"/>
    </source>
</evidence>
<evidence type="ECO:0000313" key="9">
    <source>
        <dbReference type="Proteomes" id="UP001385848"/>
    </source>
</evidence>
<feature type="compositionally biased region" description="Low complexity" evidence="6">
    <location>
        <begin position="2287"/>
        <end position="2301"/>
    </location>
</feature>
<dbReference type="RefSeq" id="WP_341549953.1">
    <property type="nucleotide sequence ID" value="NZ_JBBVUL010000002.1"/>
</dbReference>
<dbReference type="NCBIfam" id="TIGR01168">
    <property type="entry name" value="YSIRK_signal"/>
    <property type="match status" value="1"/>
</dbReference>
<feature type="compositionally biased region" description="Polar residues" evidence="6">
    <location>
        <begin position="2736"/>
        <end position="2745"/>
    </location>
</feature>
<dbReference type="Pfam" id="PF04650">
    <property type="entry name" value="YSIRK_signal"/>
    <property type="match status" value="1"/>
</dbReference>
<accession>A0ABU9FGD8</accession>
<feature type="compositionally biased region" description="Polar residues" evidence="6">
    <location>
        <begin position="1792"/>
        <end position="1803"/>
    </location>
</feature>
<feature type="region of interest" description="Disordered" evidence="6">
    <location>
        <begin position="2612"/>
        <end position="2633"/>
    </location>
</feature>
<keyword evidence="5" id="KW-0572">Peptidoglycan-anchor</keyword>
<evidence type="ECO:0000313" key="8">
    <source>
        <dbReference type="EMBL" id="MEL0564636.1"/>
    </source>
</evidence>
<dbReference type="InterPro" id="IPR005877">
    <property type="entry name" value="YSIRK_signal_dom"/>
</dbReference>
<feature type="compositionally biased region" description="Low complexity" evidence="6">
    <location>
        <begin position="1770"/>
        <end position="1791"/>
    </location>
</feature>
<dbReference type="Pfam" id="PF17966">
    <property type="entry name" value="Muc_B2"/>
    <property type="match status" value="7"/>
</dbReference>
<feature type="region of interest" description="Disordered" evidence="6">
    <location>
        <begin position="1751"/>
        <end position="1803"/>
    </location>
</feature>
<feature type="compositionally biased region" description="Basic and acidic residues" evidence="6">
    <location>
        <begin position="2725"/>
        <end position="2734"/>
    </location>
</feature>
<feature type="compositionally biased region" description="Low complexity" evidence="6">
    <location>
        <begin position="1202"/>
        <end position="1213"/>
    </location>
</feature>